<sequence length="1026" mass="119406">MRMDFIFLALCILCIVLIFSILSNNHQHIIRQKFRNIPEVKGYPFIGVAFEFMKLSEYGRVKRYSSFMEEFKEGIFMYQLGTKPFINIFKPEYLELIFPSTVNITKGISYDMLKPWLGNGLLTSTGKQWFHDRKLIGPTFHFSILDQFAVILSEKAEILTKCLEKKIKDNPGKAVDIFPFMINVTLDIICETAMGVDIHAQEVVNKYASAIHQVSTLISNRMIQPWYWIDWLYYLLPAGKQFKSMLDIVHGFTKKVISKKKIERQLQNAKLENGDDEFNIGKRKRKAFLDLLLDQNKKDYTPLTDNELRAQVDTFMFEGHDTTAVAITWTLFLLGNNLEHQEKVHEELEEIFGDSEVPASVKELSQLKYLERVIKETLRIFPSVPLIMRELVEDVKIDNYILMKGTSVILTILLAHRNPAVWPDPLKFDPDRFLPENSQNRNPYAYIPFSAGPRNCIGQRFALLEEKTVLTAILRKWRVKSVKTIDTIKYGGSLIMRPITTMDLIFSTLCTLCIVVIFAFLPKLHHYYVIRQKIKNLPAPDIGSVFKLMRLSDHGKELYIRFFHYFNCKKGIFVQYIGVTPYINIFKPEYLEVNKIYLLIENNILSLHLMRYFYNFVFTYISHFNIILDKQWFHDRKLIGPTFHFSILDQFAVIVFEKAEILTKCLQKEIEKDPGKAVNIFPFIINAALDIICETAMGVDIHAQEVVTKYTSAVHLLRKLNDNRTFRTSSLIMKRLLRPWHWIEWLFYSLPTGKQFKSALDILHGFTKEVINKRKIERQSQNGHMELENEDNEFNIGKRKRQAFLDLLLDQNAKSDTPLTDDELRAQVDTFMFEGHDTTAVAITWTLFLLGDNLEHQAKVHEELEEVFGASETSASIKELSKLKYLDRVIKETLRIFPSVPLISRKLTEDVKIDNYILPKGIMVVLAILLTHRNPMVWPDPLKFDPDRFLPENSQNRNPYAYIPFSAGPRNCIGQKFAQLEEKIVLTAILRKWRVKSVKSIDMIKYGGSLILRPSEDVLLHFTPKK</sequence>
<reference evidence="16" key="1">
    <citation type="submission" date="2020-02" db="EMBL/GenBank/DDBJ databases">
        <title>Relaxed selection underlies rapid genomic changes in the transitions from sociality to social parasitism in ants.</title>
        <authorList>
            <person name="Bi X."/>
        </authorList>
    </citation>
    <scope>NUCLEOTIDE SEQUENCE</scope>
    <source>
        <strain evidence="16">BGI-DK2014c</strain>
        <tissue evidence="16">Whole body</tissue>
    </source>
</reference>
<keyword evidence="9" id="KW-0492">Microsome</keyword>
<dbReference type="Proteomes" id="UP000668214">
    <property type="component" value="Unassembled WGS sequence"/>
</dbReference>
<dbReference type="InterPro" id="IPR017972">
    <property type="entry name" value="Cyt_P450_CS"/>
</dbReference>
<evidence type="ECO:0000256" key="10">
    <source>
        <dbReference type="ARBA" id="ARBA00023002"/>
    </source>
</evidence>
<dbReference type="Gene3D" id="1.10.630.10">
    <property type="entry name" value="Cytochrome P450"/>
    <property type="match status" value="2"/>
</dbReference>
<organism evidence="16 17">
    <name type="scientific">Pseudoatta argentina</name>
    <dbReference type="NCBI Taxonomy" id="621737"/>
    <lineage>
        <taxon>Eukaryota</taxon>
        <taxon>Metazoa</taxon>
        <taxon>Ecdysozoa</taxon>
        <taxon>Arthropoda</taxon>
        <taxon>Hexapoda</taxon>
        <taxon>Insecta</taxon>
        <taxon>Pterygota</taxon>
        <taxon>Neoptera</taxon>
        <taxon>Endopterygota</taxon>
        <taxon>Hymenoptera</taxon>
        <taxon>Apocrita</taxon>
        <taxon>Aculeata</taxon>
        <taxon>Formicoidea</taxon>
        <taxon>Formicidae</taxon>
        <taxon>Myrmicinae</taxon>
        <taxon>Pseudoatta</taxon>
    </lineage>
</organism>
<evidence type="ECO:0000256" key="15">
    <source>
        <dbReference type="SAM" id="Phobius"/>
    </source>
</evidence>
<dbReference type="InterPro" id="IPR036396">
    <property type="entry name" value="Cyt_P450_sf"/>
</dbReference>
<dbReference type="PROSITE" id="PS00086">
    <property type="entry name" value="CYTOCHROME_P450"/>
    <property type="match status" value="2"/>
</dbReference>
<dbReference type="GO" id="GO:0005789">
    <property type="term" value="C:endoplasmic reticulum membrane"/>
    <property type="evidence" value="ECO:0007669"/>
    <property type="project" value="UniProtKB-SubCell"/>
</dbReference>
<dbReference type="Pfam" id="PF00067">
    <property type="entry name" value="p450"/>
    <property type="match status" value="2"/>
</dbReference>
<keyword evidence="10" id="KW-0560">Oxidoreductase</keyword>
<dbReference type="PANTHER" id="PTHR24291:SF189">
    <property type="entry name" value="CYTOCHROME P450 4C3-RELATED"/>
    <property type="match status" value="1"/>
</dbReference>
<accession>A0A836ERB3</accession>
<name>A0A836ERB3_9HYME</name>
<comment type="function">
    <text evidence="2">May be involved in the metabolism of insect hormones and in the breakdown of synthetic insecticides.</text>
</comment>
<dbReference type="PRINTS" id="PR00385">
    <property type="entry name" value="P450"/>
</dbReference>
<gene>
    <name evidence="16" type="primary">Cyp4c1_3</name>
    <name evidence="16" type="ORF">G6Z78_0008973</name>
</gene>
<evidence type="ECO:0000256" key="5">
    <source>
        <dbReference type="ARBA" id="ARBA00010617"/>
    </source>
</evidence>
<dbReference type="GO" id="GO:0016705">
    <property type="term" value="F:oxidoreductase activity, acting on paired donors, with incorporation or reduction of molecular oxygen"/>
    <property type="evidence" value="ECO:0007669"/>
    <property type="project" value="InterPro"/>
</dbReference>
<feature type="binding site" description="axial binding residue" evidence="14">
    <location>
        <position position="456"/>
    </location>
    <ligand>
        <name>heme</name>
        <dbReference type="ChEBI" id="CHEBI:30413"/>
    </ligand>
    <ligandPart>
        <name>Fe</name>
        <dbReference type="ChEBI" id="CHEBI:18248"/>
    </ligandPart>
</feature>
<dbReference type="PRINTS" id="PR00463">
    <property type="entry name" value="EP450I"/>
</dbReference>
<dbReference type="EMBL" id="JAANIA010001745">
    <property type="protein sequence ID" value="KAG5319201.1"/>
    <property type="molecule type" value="Genomic_DNA"/>
</dbReference>
<comment type="similarity">
    <text evidence="5">Belongs to the cytochrome P450 family.</text>
</comment>
<evidence type="ECO:0000256" key="12">
    <source>
        <dbReference type="ARBA" id="ARBA00023033"/>
    </source>
</evidence>
<comment type="caution">
    <text evidence="16">The sequence shown here is derived from an EMBL/GenBank/DDBJ whole genome shotgun (WGS) entry which is preliminary data.</text>
</comment>
<dbReference type="GO" id="GO:0020037">
    <property type="term" value="F:heme binding"/>
    <property type="evidence" value="ECO:0007669"/>
    <property type="project" value="InterPro"/>
</dbReference>
<comment type="cofactor">
    <cofactor evidence="1 14">
        <name>heme</name>
        <dbReference type="ChEBI" id="CHEBI:30413"/>
    </cofactor>
</comment>
<dbReference type="InterPro" id="IPR002401">
    <property type="entry name" value="Cyt_P450_E_grp-I"/>
</dbReference>
<keyword evidence="17" id="KW-1185">Reference proteome</keyword>
<dbReference type="FunFam" id="1.10.630.10:FF:000035">
    <property type="entry name" value="CYtochrome P450 family"/>
    <property type="match status" value="2"/>
</dbReference>
<evidence type="ECO:0000256" key="6">
    <source>
        <dbReference type="ARBA" id="ARBA00022617"/>
    </source>
</evidence>
<evidence type="ECO:0000256" key="13">
    <source>
        <dbReference type="ARBA" id="ARBA00023136"/>
    </source>
</evidence>
<evidence type="ECO:0000256" key="8">
    <source>
        <dbReference type="ARBA" id="ARBA00022824"/>
    </source>
</evidence>
<evidence type="ECO:0000256" key="9">
    <source>
        <dbReference type="ARBA" id="ARBA00022848"/>
    </source>
</evidence>
<dbReference type="InterPro" id="IPR050196">
    <property type="entry name" value="Cytochrome_P450_Monoox"/>
</dbReference>
<evidence type="ECO:0000256" key="4">
    <source>
        <dbReference type="ARBA" id="ARBA00004406"/>
    </source>
</evidence>
<keyword evidence="11 14" id="KW-0408">Iron</keyword>
<evidence type="ECO:0000256" key="1">
    <source>
        <dbReference type="ARBA" id="ARBA00001971"/>
    </source>
</evidence>
<dbReference type="CDD" id="cd20628">
    <property type="entry name" value="CYP4"/>
    <property type="match status" value="2"/>
</dbReference>
<evidence type="ECO:0000256" key="11">
    <source>
        <dbReference type="ARBA" id="ARBA00023004"/>
    </source>
</evidence>
<feature type="transmembrane region" description="Helical" evidence="15">
    <location>
        <begin position="504"/>
        <end position="521"/>
    </location>
</feature>
<evidence type="ECO:0000313" key="16">
    <source>
        <dbReference type="EMBL" id="KAG5319201.1"/>
    </source>
</evidence>
<keyword evidence="15" id="KW-1133">Transmembrane helix</keyword>
<proteinExistence type="inferred from homology"/>
<dbReference type="GO" id="GO:0004497">
    <property type="term" value="F:monooxygenase activity"/>
    <property type="evidence" value="ECO:0007669"/>
    <property type="project" value="UniProtKB-KW"/>
</dbReference>
<dbReference type="AlphaFoldDB" id="A0A836ERB3"/>
<evidence type="ECO:0000313" key="17">
    <source>
        <dbReference type="Proteomes" id="UP000668214"/>
    </source>
</evidence>
<keyword evidence="13 15" id="KW-0472">Membrane</keyword>
<dbReference type="GO" id="GO:0005506">
    <property type="term" value="F:iron ion binding"/>
    <property type="evidence" value="ECO:0007669"/>
    <property type="project" value="InterPro"/>
</dbReference>
<feature type="non-terminal residue" evidence="16">
    <location>
        <position position="1026"/>
    </location>
</feature>
<keyword evidence="7 14" id="KW-0479">Metal-binding</keyword>
<keyword evidence="6 14" id="KW-0349">Heme</keyword>
<keyword evidence="8" id="KW-0256">Endoplasmic reticulum</keyword>
<comment type="subcellular location">
    <subcellularLocation>
        <location evidence="4">Endoplasmic reticulum membrane</location>
        <topology evidence="4">Peripheral membrane protein</topology>
    </subcellularLocation>
    <subcellularLocation>
        <location evidence="3">Microsome membrane</location>
        <topology evidence="3">Peripheral membrane protein</topology>
    </subcellularLocation>
</comment>
<feature type="non-terminal residue" evidence="16">
    <location>
        <position position="1"/>
    </location>
</feature>
<dbReference type="PANTHER" id="PTHR24291">
    <property type="entry name" value="CYTOCHROME P450 FAMILY 4"/>
    <property type="match status" value="1"/>
</dbReference>
<evidence type="ECO:0000256" key="3">
    <source>
        <dbReference type="ARBA" id="ARBA00004174"/>
    </source>
</evidence>
<keyword evidence="15" id="KW-0812">Transmembrane</keyword>
<protein>
    <submittedName>
        <fullName evidence="16">CP4C1 protein</fullName>
    </submittedName>
</protein>
<keyword evidence="12" id="KW-0503">Monooxygenase</keyword>
<evidence type="ECO:0000256" key="14">
    <source>
        <dbReference type="PIRSR" id="PIRSR602401-1"/>
    </source>
</evidence>
<evidence type="ECO:0000256" key="7">
    <source>
        <dbReference type="ARBA" id="ARBA00022723"/>
    </source>
</evidence>
<evidence type="ECO:0000256" key="2">
    <source>
        <dbReference type="ARBA" id="ARBA00003690"/>
    </source>
</evidence>
<dbReference type="SUPFAM" id="SSF48264">
    <property type="entry name" value="Cytochrome P450"/>
    <property type="match status" value="2"/>
</dbReference>
<dbReference type="InterPro" id="IPR001128">
    <property type="entry name" value="Cyt_P450"/>
</dbReference>